<feature type="region of interest" description="Disordered" evidence="1">
    <location>
        <begin position="24"/>
        <end position="112"/>
    </location>
</feature>
<feature type="compositionally biased region" description="Basic and acidic residues" evidence="1">
    <location>
        <begin position="79"/>
        <end position="105"/>
    </location>
</feature>
<comment type="caution">
    <text evidence="2">The sequence shown here is derived from an EMBL/GenBank/DDBJ whole genome shotgun (WGS) entry which is preliminary data.</text>
</comment>
<feature type="compositionally biased region" description="Low complexity" evidence="1">
    <location>
        <begin position="166"/>
        <end position="180"/>
    </location>
</feature>
<evidence type="ECO:0000313" key="3">
    <source>
        <dbReference type="Proteomes" id="UP001291623"/>
    </source>
</evidence>
<accession>A0AAE1QQH8</accession>
<dbReference type="Proteomes" id="UP001291623">
    <property type="component" value="Unassembled WGS sequence"/>
</dbReference>
<keyword evidence="3" id="KW-1185">Reference proteome</keyword>
<evidence type="ECO:0000256" key="1">
    <source>
        <dbReference type="SAM" id="MobiDB-lite"/>
    </source>
</evidence>
<reference evidence="2" key="1">
    <citation type="submission" date="2023-12" db="EMBL/GenBank/DDBJ databases">
        <title>Genome assembly of Anisodus tanguticus.</title>
        <authorList>
            <person name="Wang Y.-J."/>
        </authorList>
    </citation>
    <scope>NUCLEOTIDE SEQUENCE</scope>
    <source>
        <strain evidence="2">KB-2021</strain>
        <tissue evidence="2">Leaf</tissue>
    </source>
</reference>
<feature type="compositionally biased region" description="Basic and acidic residues" evidence="1">
    <location>
        <begin position="55"/>
        <end position="72"/>
    </location>
</feature>
<dbReference type="EMBL" id="JAVYJV010000088">
    <property type="protein sequence ID" value="KAK4336813.1"/>
    <property type="molecule type" value="Genomic_DNA"/>
</dbReference>
<evidence type="ECO:0000313" key="2">
    <source>
        <dbReference type="EMBL" id="KAK4336813.1"/>
    </source>
</evidence>
<protein>
    <submittedName>
        <fullName evidence="2">Uncharacterized protein</fullName>
    </submittedName>
</protein>
<organism evidence="2 3">
    <name type="scientific">Anisodus tanguticus</name>
    <dbReference type="NCBI Taxonomy" id="243964"/>
    <lineage>
        <taxon>Eukaryota</taxon>
        <taxon>Viridiplantae</taxon>
        <taxon>Streptophyta</taxon>
        <taxon>Embryophyta</taxon>
        <taxon>Tracheophyta</taxon>
        <taxon>Spermatophyta</taxon>
        <taxon>Magnoliopsida</taxon>
        <taxon>eudicotyledons</taxon>
        <taxon>Gunneridae</taxon>
        <taxon>Pentapetalae</taxon>
        <taxon>asterids</taxon>
        <taxon>lamiids</taxon>
        <taxon>Solanales</taxon>
        <taxon>Solanaceae</taxon>
        <taxon>Solanoideae</taxon>
        <taxon>Hyoscyameae</taxon>
        <taxon>Anisodus</taxon>
    </lineage>
</organism>
<name>A0AAE1QQH8_9SOLA</name>
<proteinExistence type="predicted"/>
<dbReference type="AlphaFoldDB" id="A0AAE1QQH8"/>
<feature type="region of interest" description="Disordered" evidence="1">
    <location>
        <begin position="166"/>
        <end position="186"/>
    </location>
</feature>
<sequence length="312" mass="34897">METEQQIVDEIKTVEPTVEDKIENLDEKEPSQASMVVESDLKENETTVKSTMDTEEVKAEITETKEEPKVEEVEMADETENKEVLESDKDKVDEPSEEKEVEKIQEVQMDEAISEVKETVPEKVDNDLEVKETEKVETVALALLEKDIVTEAEKPVKTEDNDKVDAANANSTADAQANTQPAKKPKIDLTSMQTRQYLDHTINQHKLLDRLSKVENYFELVRQNKLCMSDFIAVPAEIAIAIIQLFPLTMSKVTLVLIGNDVDLMPKEAANTNNLEIQFPHNARLESSSTGSSFPADLAKPVPLAVVSLDSK</sequence>
<gene>
    <name evidence="2" type="ORF">RND71_043692</name>
</gene>